<dbReference type="KEGG" id="pdic:114508601"/>
<dbReference type="Proteomes" id="UP000504628">
    <property type="component" value="Chromosome 11"/>
</dbReference>
<protein>
    <submittedName>
        <fullName evidence="8">Histidine triad nucleotide-binding protein 1-like</fullName>
    </submittedName>
</protein>
<dbReference type="GeneID" id="114508601"/>
<evidence type="ECO:0000256" key="3">
    <source>
        <dbReference type="PIRSR" id="PIRSR601310-1"/>
    </source>
</evidence>
<accession>A0A7E6CK07</accession>
<feature type="domain" description="HIT" evidence="6">
    <location>
        <begin position="18"/>
        <end position="120"/>
    </location>
</feature>
<evidence type="ECO:0000256" key="4">
    <source>
        <dbReference type="PIRSR" id="PIRSR601310-3"/>
    </source>
</evidence>
<evidence type="ECO:0000256" key="5">
    <source>
        <dbReference type="PROSITE-ProRule" id="PRU00464"/>
    </source>
</evidence>
<dbReference type="RefSeq" id="XP_035867235.1">
    <property type="nucleotide sequence ID" value="XM_036011342.1"/>
</dbReference>
<dbReference type="InterPro" id="IPR036265">
    <property type="entry name" value="HIT-like_sf"/>
</dbReference>
<feature type="short sequence motif" description="Histidine triad motif" evidence="4 5">
    <location>
        <begin position="110"/>
        <end position="114"/>
    </location>
</feature>
<dbReference type="Gene3D" id="3.30.428.10">
    <property type="entry name" value="HIT-like"/>
    <property type="match status" value="1"/>
</dbReference>
<name>A0A7E6CK07_9CHIR</name>
<dbReference type="SUPFAM" id="SSF54197">
    <property type="entry name" value="HIT-like"/>
    <property type="match status" value="1"/>
</dbReference>
<reference evidence="8" key="1">
    <citation type="submission" date="2025-08" db="UniProtKB">
        <authorList>
            <consortium name="RefSeq"/>
        </authorList>
    </citation>
    <scope>IDENTIFICATION</scope>
    <source>
        <tissue evidence="8">Muscle</tissue>
    </source>
</reference>
<dbReference type="PROSITE" id="PS51084">
    <property type="entry name" value="HIT_2"/>
    <property type="match status" value="1"/>
</dbReference>
<proteinExistence type="inferred from homology"/>
<keyword evidence="7" id="KW-1185">Reference proteome</keyword>
<dbReference type="InterPro" id="IPR011146">
    <property type="entry name" value="HIT-like"/>
</dbReference>
<evidence type="ECO:0000313" key="7">
    <source>
        <dbReference type="Proteomes" id="UP000504628"/>
    </source>
</evidence>
<evidence type="ECO:0000256" key="1">
    <source>
        <dbReference type="ARBA" id="ARBA00024472"/>
    </source>
</evidence>
<dbReference type="CDD" id="cd01276">
    <property type="entry name" value="PKCI_related"/>
    <property type="match status" value="1"/>
</dbReference>
<dbReference type="AlphaFoldDB" id="A0A7E6CK07"/>
<evidence type="ECO:0000256" key="2">
    <source>
        <dbReference type="ARBA" id="ARBA00025764"/>
    </source>
</evidence>
<feature type="active site" description="Tele-AMP-histidine intermediate" evidence="3">
    <location>
        <position position="112"/>
    </location>
</feature>
<evidence type="ECO:0000259" key="6">
    <source>
        <dbReference type="PROSITE" id="PS51084"/>
    </source>
</evidence>
<dbReference type="FunFam" id="3.30.428.10:FF:000005">
    <property type="entry name" value="Histidine triad nucleotide-binding protein 1"/>
    <property type="match status" value="1"/>
</dbReference>
<dbReference type="PRINTS" id="PR00332">
    <property type="entry name" value="HISTRIAD"/>
</dbReference>
<dbReference type="Pfam" id="PF01230">
    <property type="entry name" value="HIT"/>
    <property type="match status" value="1"/>
</dbReference>
<comment type="similarity">
    <text evidence="2">Belongs to the HINT family.</text>
</comment>
<gene>
    <name evidence="8" type="primary">LOC114508601</name>
</gene>
<dbReference type="PANTHER" id="PTHR23089">
    <property type="entry name" value="HISTIDINE TRIAD HIT PROTEIN"/>
    <property type="match status" value="1"/>
</dbReference>
<sequence>MAEEVAKARAAPPVGDMISRKIIYKEIPAKVIFEDDQCLAFHDISPRAPTHFLVIPKTHVSQISVAEDDDKSLLGYLMIVGKKGAVDLGLKKGYQMVVNEGSDEGQSVYHVHLHVPGVGW</sequence>
<dbReference type="OrthoDB" id="672793at2759"/>
<organism evidence="7 8">
    <name type="scientific">Phyllostomus discolor</name>
    <name type="common">pale spear-nosed bat</name>
    <dbReference type="NCBI Taxonomy" id="89673"/>
    <lineage>
        <taxon>Eukaryota</taxon>
        <taxon>Metazoa</taxon>
        <taxon>Chordata</taxon>
        <taxon>Craniata</taxon>
        <taxon>Vertebrata</taxon>
        <taxon>Euteleostomi</taxon>
        <taxon>Mammalia</taxon>
        <taxon>Eutheria</taxon>
        <taxon>Laurasiatheria</taxon>
        <taxon>Chiroptera</taxon>
        <taxon>Yangochiroptera</taxon>
        <taxon>Phyllostomidae</taxon>
        <taxon>Phyllostominae</taxon>
        <taxon>Phyllostomus</taxon>
    </lineage>
</organism>
<evidence type="ECO:0000313" key="8">
    <source>
        <dbReference type="RefSeq" id="XP_035867235.1"/>
    </source>
</evidence>
<comment type="catalytic activity">
    <reaction evidence="1">
        <text>adenosine 5'-phosphoramidate + H2O = NH4(+) + AMP</text>
        <dbReference type="Rhea" id="RHEA:67916"/>
        <dbReference type="ChEBI" id="CHEBI:15377"/>
        <dbReference type="ChEBI" id="CHEBI:28938"/>
        <dbReference type="ChEBI" id="CHEBI:57890"/>
        <dbReference type="ChEBI" id="CHEBI:456215"/>
    </reaction>
</comment>
<dbReference type="GO" id="GO:0003824">
    <property type="term" value="F:catalytic activity"/>
    <property type="evidence" value="ECO:0007669"/>
    <property type="project" value="InterPro"/>
</dbReference>
<dbReference type="InterPro" id="IPR001310">
    <property type="entry name" value="Histidine_triad_HIT"/>
</dbReference>
<dbReference type="InParanoid" id="A0A7E6CK07"/>